<comment type="similarity">
    <text evidence="1">Belongs to the 14-3-3 family.</text>
</comment>
<reference evidence="3" key="1">
    <citation type="journal article" date="2011" name="Genome Biol.">
        <title>The draft genome of the carcinogenic human liver fluke Clonorchis sinensis.</title>
        <authorList>
            <person name="Wang X."/>
            <person name="Chen W."/>
            <person name="Huang Y."/>
            <person name="Sun J."/>
            <person name="Men J."/>
            <person name="Liu H."/>
            <person name="Luo F."/>
            <person name="Guo L."/>
            <person name="Lv X."/>
            <person name="Deng C."/>
            <person name="Zhou C."/>
            <person name="Fan Y."/>
            <person name="Li X."/>
            <person name="Huang L."/>
            <person name="Hu Y."/>
            <person name="Liang C."/>
            <person name="Hu X."/>
            <person name="Xu J."/>
            <person name="Yu X."/>
        </authorList>
    </citation>
    <scope>NUCLEOTIDE SEQUENCE [LARGE SCALE GENOMIC DNA]</scope>
    <source>
        <strain evidence="3">Henan</strain>
    </source>
</reference>
<dbReference type="InterPro" id="IPR023409">
    <property type="entry name" value="14-3-3_CS"/>
</dbReference>
<dbReference type="InterPro" id="IPR000308">
    <property type="entry name" value="14-3-3"/>
</dbReference>
<evidence type="ECO:0000313" key="3">
    <source>
        <dbReference type="EMBL" id="GAA49029.1"/>
    </source>
</evidence>
<evidence type="ECO:0000256" key="1">
    <source>
        <dbReference type="ARBA" id="ARBA00006141"/>
    </source>
</evidence>
<accession>G7Y7U4</accession>
<keyword evidence="4" id="KW-1185">Reference proteome</keyword>
<dbReference type="PROSITE" id="PS00796">
    <property type="entry name" value="1433_1"/>
    <property type="match status" value="1"/>
</dbReference>
<dbReference type="InterPro" id="IPR023410">
    <property type="entry name" value="14-3-3_domain"/>
</dbReference>
<dbReference type="AlphaFoldDB" id="G7Y7U4"/>
<dbReference type="InterPro" id="IPR036815">
    <property type="entry name" value="14-3-3_dom_sf"/>
</dbReference>
<dbReference type="PANTHER" id="PTHR18860">
    <property type="entry name" value="14-3-3 PROTEIN"/>
    <property type="match status" value="1"/>
</dbReference>
<dbReference type="Pfam" id="PF00244">
    <property type="entry name" value="14-3-3"/>
    <property type="match status" value="1"/>
</dbReference>
<keyword evidence="3" id="KW-0503">Monooxygenase</keyword>
<dbReference type="SUPFAM" id="SSF48445">
    <property type="entry name" value="14-3-3 protein"/>
    <property type="match status" value="1"/>
</dbReference>
<proteinExistence type="inferred from homology"/>
<gene>
    <name evidence="3" type="ORF">CLF_102397</name>
</gene>
<dbReference type="PRINTS" id="PR00305">
    <property type="entry name" value="1433ZETA"/>
</dbReference>
<protein>
    <submittedName>
        <fullName evidence="3">Tyrosine 3-monooxygenase/tryptophan 5-monooxygenase activation protein</fullName>
    </submittedName>
</protein>
<feature type="non-terminal residue" evidence="3">
    <location>
        <position position="1082"/>
    </location>
</feature>
<dbReference type="EMBL" id="DF142925">
    <property type="protein sequence ID" value="GAA49029.1"/>
    <property type="molecule type" value="Genomic_DNA"/>
</dbReference>
<sequence>MLKVMNEVAKMPGELSTEERNLLSVAYKNVIGAKRSSWRMLSSIEQKDGDENSPEAQAQRMLQTTVEKELSEVCGSILSLLDKHLIPSAQTPECKVFFYKMKGDYERYLAEIASGDARKQAAENSLVAYKAASDIASQELQTTNPVRLGLALNFSVFYYEILNNPHRACQLAQEAYKLAVDDLDKLRDENYKDTTLIMQLLRDNLTLWNSDIQGDDLWLESLVVDMNYSSSPSVEEQITTLVRVSNLALEFDSESSIIVSVAKLKTPLGVVNSGQSFPYTFTRPRELVYSASRRLSVLYEVAEGPSLVGGKNSACYTYSLIRSFGKRGMETNKKSIAKNHSNSTIRNRFSVISIQRALLHNCVQIFRAQRVLRIEDMSESALQAWVNTVHKARRGIASPIAHSMQDPCIEWKFGYWIPAQGLSNRSIQEERILRGHANPLFSEVDRWDKVLNRRQPLYAQVIFQRIRVLRLKTHVLLEQIAYDMDDDTDGQTLKDSVAKPGVNNGSNGGQQTVYFQQRTTLAYTFRIYSKVVTDRLDCLLLMRVNPGWQYRIHVIRHALRIVNKDNRTTRTTRTMPNSTLRSSRVIRVDKFLRMPTWKSGIWTTTAGNIGNCVEQSVGWLASQLSHCGQDKTRVVLVGYLCDTVAADVTKPCEFHGINMSLPQIVAQQGHNESRKSSGCTVFSSGLMLSSAFTTHRKILINLTELLKLLRTISGFEHTNYQARYSYLINKKLWKLSGENRRPETHSSGSNQMARRRIYTKIISIVLRRLRHPAHLIVDLVISYHSNSLQSVKKTNVTENLDQDTVDSLDSTGAKGYLIRHHNKQPCRTRMSNYLISMGFQYVYAALHEKQTAGNFACGTAPPGALKHQISDRTVTFFKSRRNIPVGPENNLTRQINRRQVKVSVRVDREVWWTRKAKEAEEAQKAGNARRLFQLIHATGPRKSPVSETIKDRNGENVLNNERLNRWTEYFEKQLRWPPSGTHLEPTADVEPWTVNMEPPTASEVQDAYVLSNATELLVQMTSYPHCSKMGVKSSIMRRTLEGLRNPGVQIASDENLVDLKYADDIVFVFGKEKALDELTKVP</sequence>
<dbReference type="Gene3D" id="1.20.190.20">
    <property type="entry name" value="14-3-3 domain"/>
    <property type="match status" value="1"/>
</dbReference>
<reference key="2">
    <citation type="submission" date="2011-10" db="EMBL/GenBank/DDBJ databases">
        <title>The genome and transcriptome sequence of Clonorchis sinensis provide insights into the carcinogenic liver fluke.</title>
        <authorList>
            <person name="Wang X."/>
            <person name="Huang Y."/>
            <person name="Chen W."/>
            <person name="Liu H."/>
            <person name="Guo L."/>
            <person name="Chen Y."/>
            <person name="Luo F."/>
            <person name="Zhou W."/>
            <person name="Sun J."/>
            <person name="Mao Q."/>
            <person name="Liang P."/>
            <person name="Zhou C."/>
            <person name="Tian Y."/>
            <person name="Men J."/>
            <person name="Lv X."/>
            <person name="Huang L."/>
            <person name="Zhou J."/>
            <person name="Hu Y."/>
            <person name="Li R."/>
            <person name="Zhang F."/>
            <person name="Lei H."/>
            <person name="Li X."/>
            <person name="Hu X."/>
            <person name="Liang C."/>
            <person name="Xu J."/>
            <person name="Wu Z."/>
            <person name="Yu X."/>
        </authorList>
    </citation>
    <scope>NUCLEOTIDE SEQUENCE</scope>
    <source>
        <strain>Henan</strain>
    </source>
</reference>
<evidence type="ECO:0000313" key="4">
    <source>
        <dbReference type="Proteomes" id="UP000008909"/>
    </source>
</evidence>
<feature type="domain" description="14-3-3" evidence="2">
    <location>
        <begin position="1"/>
        <end position="222"/>
    </location>
</feature>
<keyword evidence="3" id="KW-0560">Oxidoreductase</keyword>
<evidence type="ECO:0000259" key="2">
    <source>
        <dbReference type="SMART" id="SM00101"/>
    </source>
</evidence>
<dbReference type="Proteomes" id="UP000008909">
    <property type="component" value="Unassembled WGS sequence"/>
</dbReference>
<name>G7Y7U4_CLOSI</name>
<organism evidence="3 4">
    <name type="scientific">Clonorchis sinensis</name>
    <name type="common">Chinese liver fluke</name>
    <dbReference type="NCBI Taxonomy" id="79923"/>
    <lineage>
        <taxon>Eukaryota</taxon>
        <taxon>Metazoa</taxon>
        <taxon>Spiralia</taxon>
        <taxon>Lophotrochozoa</taxon>
        <taxon>Platyhelminthes</taxon>
        <taxon>Trematoda</taxon>
        <taxon>Digenea</taxon>
        <taxon>Opisthorchiida</taxon>
        <taxon>Opisthorchiata</taxon>
        <taxon>Opisthorchiidae</taxon>
        <taxon>Clonorchis</taxon>
    </lineage>
</organism>
<dbReference type="SMART" id="SM00101">
    <property type="entry name" value="14_3_3"/>
    <property type="match status" value="1"/>
</dbReference>
<dbReference type="GO" id="GO:0004497">
    <property type="term" value="F:monooxygenase activity"/>
    <property type="evidence" value="ECO:0007669"/>
    <property type="project" value="UniProtKB-KW"/>
</dbReference>
<dbReference type="CDD" id="cd08774">
    <property type="entry name" value="14-3-3"/>
    <property type="match status" value="1"/>
</dbReference>